<dbReference type="OrthoDB" id="9811998at2"/>
<evidence type="ECO:0000259" key="6">
    <source>
        <dbReference type="PROSITE" id="PS51352"/>
    </source>
</evidence>
<keyword evidence="2 3" id="KW-0186">Copper</keyword>
<comment type="caution">
    <text evidence="7">The sequence shown here is derived from an EMBL/GenBank/DDBJ whole genome shotgun (WGS) entry which is preliminary data.</text>
</comment>
<evidence type="ECO:0000256" key="3">
    <source>
        <dbReference type="PIRSR" id="PIRSR603782-1"/>
    </source>
</evidence>
<dbReference type="GO" id="GO:0046872">
    <property type="term" value="F:metal ion binding"/>
    <property type="evidence" value="ECO:0007669"/>
    <property type="project" value="UniProtKB-KW"/>
</dbReference>
<dbReference type="InterPro" id="IPR003782">
    <property type="entry name" value="SCO1/SenC"/>
</dbReference>
<evidence type="ECO:0000313" key="7">
    <source>
        <dbReference type="EMBL" id="PAU94424.1"/>
    </source>
</evidence>
<feature type="chain" id="PRO_5013240103" description="Thioredoxin domain-containing protein" evidence="5">
    <location>
        <begin position="23"/>
        <end position="195"/>
    </location>
</feature>
<dbReference type="AlphaFoldDB" id="A0A2A2GBR7"/>
<dbReference type="CDD" id="cd02968">
    <property type="entry name" value="SCO"/>
    <property type="match status" value="1"/>
</dbReference>
<gene>
    <name evidence="7" type="ORF">CK503_06380</name>
</gene>
<dbReference type="PROSITE" id="PS51352">
    <property type="entry name" value="THIOREDOXIN_2"/>
    <property type="match status" value="1"/>
</dbReference>
<feature type="signal peptide" evidence="5">
    <location>
        <begin position="1"/>
        <end position="22"/>
    </location>
</feature>
<comment type="similarity">
    <text evidence="1">Belongs to the SCO1/2 family.</text>
</comment>
<protein>
    <recommendedName>
        <fullName evidence="6">Thioredoxin domain-containing protein</fullName>
    </recommendedName>
</protein>
<name>A0A2A2GBR7_9BACT</name>
<reference evidence="7 8" key="1">
    <citation type="submission" date="2017-08" db="EMBL/GenBank/DDBJ databases">
        <title>Aliifodinibius alkalisoli sp. nov., isolated from saline alkaline soil.</title>
        <authorList>
            <person name="Liu D."/>
            <person name="Zhang G."/>
        </authorList>
    </citation>
    <scope>NUCLEOTIDE SEQUENCE [LARGE SCALE GENOMIC DNA]</scope>
    <source>
        <strain evidence="7 8">WN023</strain>
    </source>
</reference>
<dbReference type="RefSeq" id="WP_095605965.1">
    <property type="nucleotide sequence ID" value="NZ_NSKE01000004.1"/>
</dbReference>
<dbReference type="PROSITE" id="PS51257">
    <property type="entry name" value="PROKAR_LIPOPROTEIN"/>
    <property type="match status" value="1"/>
</dbReference>
<accession>A0A2A2GBR7</accession>
<evidence type="ECO:0000313" key="8">
    <source>
        <dbReference type="Proteomes" id="UP000218831"/>
    </source>
</evidence>
<evidence type="ECO:0000256" key="5">
    <source>
        <dbReference type="SAM" id="SignalP"/>
    </source>
</evidence>
<dbReference type="Gene3D" id="3.40.30.10">
    <property type="entry name" value="Glutaredoxin"/>
    <property type="match status" value="1"/>
</dbReference>
<keyword evidence="3" id="KW-0479">Metal-binding</keyword>
<dbReference type="SUPFAM" id="SSF52833">
    <property type="entry name" value="Thioredoxin-like"/>
    <property type="match status" value="1"/>
</dbReference>
<dbReference type="InterPro" id="IPR013766">
    <property type="entry name" value="Thioredoxin_domain"/>
</dbReference>
<dbReference type="EMBL" id="NSKE01000004">
    <property type="protein sequence ID" value="PAU94424.1"/>
    <property type="molecule type" value="Genomic_DNA"/>
</dbReference>
<evidence type="ECO:0000256" key="4">
    <source>
        <dbReference type="PIRSR" id="PIRSR603782-2"/>
    </source>
</evidence>
<keyword evidence="4" id="KW-1015">Disulfide bond</keyword>
<feature type="domain" description="Thioredoxin" evidence="6">
    <location>
        <begin position="9"/>
        <end position="194"/>
    </location>
</feature>
<feature type="binding site" evidence="3">
    <location>
        <position position="158"/>
    </location>
    <ligand>
        <name>Cu cation</name>
        <dbReference type="ChEBI" id="CHEBI:23378"/>
    </ligand>
</feature>
<feature type="binding site" evidence="3">
    <location>
        <position position="64"/>
    </location>
    <ligand>
        <name>Cu cation</name>
        <dbReference type="ChEBI" id="CHEBI:23378"/>
    </ligand>
</feature>
<dbReference type="Pfam" id="PF02630">
    <property type="entry name" value="SCO1-SenC"/>
    <property type="match status" value="1"/>
</dbReference>
<proteinExistence type="inferred from homology"/>
<dbReference type="PANTHER" id="PTHR12151">
    <property type="entry name" value="ELECTRON TRANSPORT PROTIN SCO1/SENC FAMILY MEMBER"/>
    <property type="match status" value="1"/>
</dbReference>
<feature type="disulfide bond" description="Redox-active" evidence="4">
    <location>
        <begin position="64"/>
        <end position="68"/>
    </location>
</feature>
<keyword evidence="5" id="KW-0732">Signal</keyword>
<evidence type="ECO:0000256" key="1">
    <source>
        <dbReference type="ARBA" id="ARBA00010996"/>
    </source>
</evidence>
<dbReference type="Proteomes" id="UP000218831">
    <property type="component" value="Unassembled WGS sequence"/>
</dbReference>
<organism evidence="7 8">
    <name type="scientific">Fodinibius salipaludis</name>
    <dbReference type="NCBI Taxonomy" id="2032627"/>
    <lineage>
        <taxon>Bacteria</taxon>
        <taxon>Pseudomonadati</taxon>
        <taxon>Balneolota</taxon>
        <taxon>Balneolia</taxon>
        <taxon>Balneolales</taxon>
        <taxon>Balneolaceae</taxon>
        <taxon>Fodinibius</taxon>
    </lineage>
</organism>
<feature type="binding site" evidence="3">
    <location>
        <position position="68"/>
    </location>
    <ligand>
        <name>Cu cation</name>
        <dbReference type="ChEBI" id="CHEBI:23378"/>
    </ligand>
</feature>
<evidence type="ECO:0000256" key="2">
    <source>
        <dbReference type="ARBA" id="ARBA00023008"/>
    </source>
</evidence>
<sequence length="195" mass="22029">MSPTLKSLLVSLLIIATFTACGPDTLYDLSGDTFQLRNSDSTQVNFPGDFKGDISLVTFIYTNCPDVCPVITANMTNIQRALDDTSGVNFIEISFDPKRDSPSTLKEYRDLYELNEQFTMLTSHPNDSDVLLDKLDIVAEKAIIDSLGHDSTNYAMRHSNTLYLMDRDGYIRTEYPAHRVTPEHVKDDINYLRSE</sequence>
<dbReference type="InterPro" id="IPR036249">
    <property type="entry name" value="Thioredoxin-like_sf"/>
</dbReference>
<keyword evidence="8" id="KW-1185">Reference proteome</keyword>
<dbReference type="PANTHER" id="PTHR12151:SF25">
    <property type="entry name" value="LINALOOL DEHYDRATASE_ISOMERASE DOMAIN-CONTAINING PROTEIN"/>
    <property type="match status" value="1"/>
</dbReference>